<dbReference type="Proteomes" id="UP001218188">
    <property type="component" value="Unassembled WGS sequence"/>
</dbReference>
<dbReference type="AlphaFoldDB" id="A0AAD6T9J2"/>
<evidence type="ECO:0000313" key="4">
    <source>
        <dbReference type="Proteomes" id="UP001218188"/>
    </source>
</evidence>
<protein>
    <recommendedName>
        <fullName evidence="2">DUF6699 domain-containing protein</fullName>
    </recommendedName>
</protein>
<gene>
    <name evidence="3" type="ORF">C8F04DRAFT_1079110</name>
</gene>
<proteinExistence type="predicted"/>
<reference evidence="3" key="1">
    <citation type="submission" date="2023-03" db="EMBL/GenBank/DDBJ databases">
        <title>Massive genome expansion in bonnet fungi (Mycena s.s.) driven by repeated elements and novel gene families across ecological guilds.</title>
        <authorList>
            <consortium name="Lawrence Berkeley National Laboratory"/>
            <person name="Harder C.B."/>
            <person name="Miyauchi S."/>
            <person name="Viragh M."/>
            <person name="Kuo A."/>
            <person name="Thoen E."/>
            <person name="Andreopoulos B."/>
            <person name="Lu D."/>
            <person name="Skrede I."/>
            <person name="Drula E."/>
            <person name="Henrissat B."/>
            <person name="Morin E."/>
            <person name="Kohler A."/>
            <person name="Barry K."/>
            <person name="LaButti K."/>
            <person name="Morin E."/>
            <person name="Salamov A."/>
            <person name="Lipzen A."/>
            <person name="Mereny Z."/>
            <person name="Hegedus B."/>
            <person name="Baldrian P."/>
            <person name="Stursova M."/>
            <person name="Weitz H."/>
            <person name="Taylor A."/>
            <person name="Grigoriev I.V."/>
            <person name="Nagy L.G."/>
            <person name="Martin F."/>
            <person name="Kauserud H."/>
        </authorList>
    </citation>
    <scope>NUCLEOTIDE SEQUENCE</scope>
    <source>
        <strain evidence="3">CBHHK200</strain>
    </source>
</reference>
<accession>A0AAD6T9J2</accession>
<feature type="region of interest" description="Disordered" evidence="1">
    <location>
        <begin position="30"/>
        <end position="53"/>
    </location>
</feature>
<sequence>MTPYTYSPNSRADSAPPSLHRRQYTRIPRLDPIPVATQPHHPQSRIKPIPLPPQRTGVTSVITHPALAKPGTLIAVDLVSLPRAASNAACHHQPATHPPLPSLTIISPCLPWAITAHASGRIVRCLSVADVFAAISEALCLQVDEQGFQDWQIMTQGGSHSPIRRRKRDRITYREGMPRIELLEGKTTFGGLSASDMGCDTWVLEVT</sequence>
<organism evidence="3 4">
    <name type="scientific">Mycena alexandri</name>
    <dbReference type="NCBI Taxonomy" id="1745969"/>
    <lineage>
        <taxon>Eukaryota</taxon>
        <taxon>Fungi</taxon>
        <taxon>Dikarya</taxon>
        <taxon>Basidiomycota</taxon>
        <taxon>Agaricomycotina</taxon>
        <taxon>Agaricomycetes</taxon>
        <taxon>Agaricomycetidae</taxon>
        <taxon>Agaricales</taxon>
        <taxon>Marasmiineae</taxon>
        <taxon>Mycenaceae</taxon>
        <taxon>Mycena</taxon>
    </lineage>
</organism>
<evidence type="ECO:0000256" key="1">
    <source>
        <dbReference type="SAM" id="MobiDB-lite"/>
    </source>
</evidence>
<feature type="domain" description="DUF6699" evidence="2">
    <location>
        <begin position="81"/>
        <end position="196"/>
    </location>
</feature>
<evidence type="ECO:0000259" key="2">
    <source>
        <dbReference type="Pfam" id="PF20415"/>
    </source>
</evidence>
<dbReference type="Pfam" id="PF20415">
    <property type="entry name" value="DUF6699"/>
    <property type="match status" value="1"/>
</dbReference>
<evidence type="ECO:0000313" key="3">
    <source>
        <dbReference type="EMBL" id="KAJ7041522.1"/>
    </source>
</evidence>
<dbReference type="EMBL" id="JARJCM010000016">
    <property type="protein sequence ID" value="KAJ7041522.1"/>
    <property type="molecule type" value="Genomic_DNA"/>
</dbReference>
<dbReference type="InterPro" id="IPR046522">
    <property type="entry name" value="DUF6699"/>
</dbReference>
<keyword evidence="4" id="KW-1185">Reference proteome</keyword>
<comment type="caution">
    <text evidence="3">The sequence shown here is derived from an EMBL/GenBank/DDBJ whole genome shotgun (WGS) entry which is preliminary data.</text>
</comment>
<name>A0AAD6T9J2_9AGAR</name>